<feature type="transmembrane region" description="Helical" evidence="1">
    <location>
        <begin position="31"/>
        <end position="50"/>
    </location>
</feature>
<protein>
    <recommendedName>
        <fullName evidence="3">DUF2069 domain-containing protein</fullName>
    </recommendedName>
</protein>
<sequence length="119" mass="13854">MKDLNKYIKYTPYLYFLSFIILWFTDVNRNLGVFAFPILIFGIPFIWQIVKPNNKLNFALGTTFVCISSYFVLAYLSDVLDIISFGKTAKQFIIIGGLLSLTNFIMSLWIIRNSLKRTF</sequence>
<evidence type="ECO:0000256" key="1">
    <source>
        <dbReference type="SAM" id="Phobius"/>
    </source>
</evidence>
<dbReference type="EMBL" id="CP157199">
    <property type="protein sequence ID" value="XBG60219.1"/>
    <property type="molecule type" value="Genomic_DNA"/>
</dbReference>
<evidence type="ECO:0008006" key="3">
    <source>
        <dbReference type="Google" id="ProtNLM"/>
    </source>
</evidence>
<proteinExistence type="predicted"/>
<name>A0AAU7BPY2_9FLAO</name>
<feature type="transmembrane region" description="Helical" evidence="1">
    <location>
        <begin position="7"/>
        <end position="25"/>
    </location>
</feature>
<reference evidence="2" key="1">
    <citation type="submission" date="2024-05" db="EMBL/GenBank/DDBJ databases">
        <title>Pontimicrobium maritimus sp. nov., isolated form sea water.</title>
        <authorList>
            <person name="Muhammad N."/>
            <person name="Vuong T.Q."/>
            <person name="Han H.L."/>
            <person name="Kim S.-G."/>
        </authorList>
    </citation>
    <scope>NUCLEOTIDE SEQUENCE</scope>
    <source>
        <strain evidence="2">SW4</strain>
    </source>
</reference>
<evidence type="ECO:0000313" key="2">
    <source>
        <dbReference type="EMBL" id="XBG60219.1"/>
    </source>
</evidence>
<keyword evidence="1" id="KW-0812">Transmembrane</keyword>
<dbReference type="AlphaFoldDB" id="A0AAU7BPY2"/>
<gene>
    <name evidence="2" type="ORF">ABGB03_10170</name>
</gene>
<accession>A0AAU7BPY2</accession>
<organism evidence="2">
    <name type="scientific">Pontimicrobium sp. SW4</name>
    <dbReference type="NCBI Taxonomy" id="3153519"/>
    <lineage>
        <taxon>Bacteria</taxon>
        <taxon>Pseudomonadati</taxon>
        <taxon>Bacteroidota</taxon>
        <taxon>Flavobacteriia</taxon>
        <taxon>Flavobacteriales</taxon>
        <taxon>Flavobacteriaceae</taxon>
        <taxon>Pontimicrobium</taxon>
    </lineage>
</organism>
<keyword evidence="1" id="KW-1133">Transmembrane helix</keyword>
<keyword evidence="1" id="KW-0472">Membrane</keyword>
<feature type="transmembrane region" description="Helical" evidence="1">
    <location>
        <begin position="57"/>
        <end position="77"/>
    </location>
</feature>
<dbReference type="RefSeq" id="WP_347922404.1">
    <property type="nucleotide sequence ID" value="NZ_CP157199.1"/>
</dbReference>
<feature type="transmembrane region" description="Helical" evidence="1">
    <location>
        <begin position="89"/>
        <end position="111"/>
    </location>
</feature>